<keyword evidence="1" id="KW-1185">Reference proteome</keyword>
<protein>
    <submittedName>
        <fullName evidence="2">Fanconi anemia core complex-associated protein 20 isoform X1</fullName>
    </submittedName>
</protein>
<sequence>MEASRKPRGRLSRRRPPSGDRLPRPPSARPWFLLGDGESEPWAALLRTVSADLTLDGGALPPLPVFPGQESQPGPERAAPPEVFTVGSKTFSWTPFPPAPQGAGSFYPLPCGAGRPLESPTRSPKGSPAPNCSRIPSTQKQLSEQGPPALQSCPMCQKEFAPERDGPELTPEAAAMTSGWLGRGHVPCPQGDSPPCAGCSGPDIRT</sequence>
<evidence type="ECO:0000313" key="2">
    <source>
        <dbReference type="RefSeq" id="XP_073937671.1"/>
    </source>
</evidence>
<dbReference type="Proteomes" id="UP001732720">
    <property type="component" value="Chromosome 7"/>
</dbReference>
<gene>
    <name evidence="2" type="primary">Faap20</name>
</gene>
<organism evidence="1 2">
    <name type="scientific">Castor canadensis</name>
    <name type="common">American beaver</name>
    <dbReference type="NCBI Taxonomy" id="51338"/>
    <lineage>
        <taxon>Eukaryota</taxon>
        <taxon>Metazoa</taxon>
        <taxon>Chordata</taxon>
        <taxon>Craniata</taxon>
        <taxon>Vertebrata</taxon>
        <taxon>Euteleostomi</taxon>
        <taxon>Mammalia</taxon>
        <taxon>Eutheria</taxon>
        <taxon>Euarchontoglires</taxon>
        <taxon>Glires</taxon>
        <taxon>Rodentia</taxon>
        <taxon>Castorimorpha</taxon>
        <taxon>Castoridae</taxon>
        <taxon>Castor</taxon>
    </lineage>
</organism>
<dbReference type="RefSeq" id="XP_073937671.1">
    <property type="nucleotide sequence ID" value="XM_074081570.1"/>
</dbReference>
<reference evidence="2" key="1">
    <citation type="submission" date="2025-08" db="UniProtKB">
        <authorList>
            <consortium name="RefSeq"/>
        </authorList>
    </citation>
    <scope>IDENTIFICATION</scope>
</reference>
<name>A0AC58N7N5_CASCN</name>
<evidence type="ECO:0000313" key="1">
    <source>
        <dbReference type="Proteomes" id="UP001732720"/>
    </source>
</evidence>
<proteinExistence type="predicted"/>
<accession>A0AC58N7N5</accession>